<proteinExistence type="predicted"/>
<sequence>MSHNIHITGQISPEQVPMIAENGFKTIINNRPDGESPDQPTSAEIAAACEAAGIAYKEISFSGNGLTQQHVEDFADYFNQAEQPMLIFCRTGNRSTGIYEAAKQMDLLDD</sequence>
<dbReference type="EMBL" id="BAAAFR010000002">
    <property type="protein sequence ID" value="GAA0317230.1"/>
    <property type="molecule type" value="Genomic_DNA"/>
</dbReference>
<keyword evidence="3" id="KW-1185">Reference proteome</keyword>
<keyword evidence="2" id="KW-0808">Transferase</keyword>
<dbReference type="Pfam" id="PF04273">
    <property type="entry name" value="BLH_phosphatase"/>
    <property type="match status" value="1"/>
</dbReference>
<gene>
    <name evidence="2" type="ORF">GCM10009129_13390</name>
</gene>
<dbReference type="RefSeq" id="WP_201504862.1">
    <property type="nucleotide sequence ID" value="NZ_BAAAFR010000002.1"/>
</dbReference>
<dbReference type="NCBIfam" id="TIGR01244">
    <property type="entry name" value="TIGR01244 family sulfur transferase"/>
    <property type="match status" value="1"/>
</dbReference>
<protein>
    <submittedName>
        <fullName evidence="2">TIGR01244 family sulfur transferase</fullName>
    </submittedName>
</protein>
<reference evidence="2 3" key="1">
    <citation type="journal article" date="2019" name="Int. J. Syst. Evol. Microbiol.">
        <title>The Global Catalogue of Microorganisms (GCM) 10K type strain sequencing project: providing services to taxonomists for standard genome sequencing and annotation.</title>
        <authorList>
            <consortium name="The Broad Institute Genomics Platform"/>
            <consortium name="The Broad Institute Genome Sequencing Center for Infectious Disease"/>
            <person name="Wu L."/>
            <person name="Ma J."/>
        </authorList>
    </citation>
    <scope>NUCLEOTIDE SEQUENCE [LARGE SCALE GENOMIC DNA]</scope>
    <source>
        <strain evidence="2 3">JCM 16343</strain>
    </source>
</reference>
<evidence type="ECO:0000313" key="2">
    <source>
        <dbReference type="EMBL" id="GAA0317230.1"/>
    </source>
</evidence>
<dbReference type="GO" id="GO:0016740">
    <property type="term" value="F:transferase activity"/>
    <property type="evidence" value="ECO:0007669"/>
    <property type="project" value="UniProtKB-KW"/>
</dbReference>
<feature type="domain" description="Beta-lactamase hydrolase-like protein phosphatase-like" evidence="1">
    <location>
        <begin position="3"/>
        <end position="99"/>
    </location>
</feature>
<organism evidence="2 3">
    <name type="scientific">Psychrobacter aestuarii</name>
    <dbReference type="NCBI Taxonomy" id="556327"/>
    <lineage>
        <taxon>Bacteria</taxon>
        <taxon>Pseudomonadati</taxon>
        <taxon>Pseudomonadota</taxon>
        <taxon>Gammaproteobacteria</taxon>
        <taxon>Moraxellales</taxon>
        <taxon>Moraxellaceae</taxon>
        <taxon>Psychrobacter</taxon>
    </lineage>
</organism>
<dbReference type="SUPFAM" id="SSF52799">
    <property type="entry name" value="(Phosphotyrosine protein) phosphatases II"/>
    <property type="match status" value="1"/>
</dbReference>
<evidence type="ECO:0000259" key="1">
    <source>
        <dbReference type="Pfam" id="PF04273"/>
    </source>
</evidence>
<comment type="caution">
    <text evidence="2">The sequence shown here is derived from an EMBL/GenBank/DDBJ whole genome shotgun (WGS) entry which is preliminary data.</text>
</comment>
<dbReference type="InterPro" id="IPR005939">
    <property type="entry name" value="BLH_phosphatase-like"/>
</dbReference>
<accession>A0ABN0VTY7</accession>
<dbReference type="Gene3D" id="3.90.190.10">
    <property type="entry name" value="Protein tyrosine phosphatase superfamily"/>
    <property type="match status" value="1"/>
</dbReference>
<evidence type="ECO:0000313" key="3">
    <source>
        <dbReference type="Proteomes" id="UP001501787"/>
    </source>
</evidence>
<name>A0ABN0VTY7_9GAMM</name>
<dbReference type="InterPro" id="IPR029021">
    <property type="entry name" value="Prot-tyrosine_phosphatase-like"/>
</dbReference>
<dbReference type="Proteomes" id="UP001501787">
    <property type="component" value="Unassembled WGS sequence"/>
</dbReference>